<dbReference type="EnsemblPlants" id="Bra021959.1">
    <property type="protein sequence ID" value="Bra021959.1-P"/>
    <property type="gene ID" value="Bra021959"/>
</dbReference>
<feature type="region of interest" description="Disordered" evidence="1">
    <location>
        <begin position="18"/>
        <end position="44"/>
    </location>
</feature>
<evidence type="ECO:0000256" key="1">
    <source>
        <dbReference type="SAM" id="MobiDB-lite"/>
    </source>
</evidence>
<dbReference type="HOGENOM" id="CLU_1868007_0_0_1"/>
<dbReference type="Gramene" id="Bra021959.1">
    <property type="protein sequence ID" value="Bra021959.1-P"/>
    <property type="gene ID" value="Bra021959"/>
</dbReference>
<reference evidence="2 3" key="2">
    <citation type="journal article" date="2018" name="Hortic Res">
        <title>Improved Brassica rapa reference genome by single-molecule sequencing and chromosome conformation capture technologies.</title>
        <authorList>
            <person name="Zhang L."/>
            <person name="Cai X."/>
            <person name="Wu J."/>
            <person name="Liu M."/>
            <person name="Grob S."/>
            <person name="Cheng F."/>
            <person name="Liang J."/>
            <person name="Cai C."/>
            <person name="Liu Z."/>
            <person name="Liu B."/>
            <person name="Wang F."/>
            <person name="Li S."/>
            <person name="Liu F."/>
            <person name="Li X."/>
            <person name="Cheng L."/>
            <person name="Yang W."/>
            <person name="Li M.H."/>
            <person name="Grossniklaus U."/>
            <person name="Zheng H."/>
            <person name="Wang X."/>
        </authorList>
    </citation>
    <scope>NUCLEOTIDE SEQUENCE [LARGE SCALE GENOMIC DNA]</scope>
    <source>
        <strain evidence="2 3">cv. Chiifu-401-42</strain>
    </source>
</reference>
<keyword evidence="3" id="KW-1185">Reference proteome</keyword>
<evidence type="ECO:0000313" key="3">
    <source>
        <dbReference type="Proteomes" id="UP000011750"/>
    </source>
</evidence>
<reference evidence="2" key="3">
    <citation type="submission" date="2023-03" db="UniProtKB">
        <authorList>
            <consortium name="EnsemblPlants"/>
        </authorList>
    </citation>
    <scope>IDENTIFICATION</scope>
    <source>
        <strain evidence="2">cv. Chiifu-401-42</strain>
    </source>
</reference>
<reference evidence="2 3" key="1">
    <citation type="journal article" date="2011" name="Nat. Genet.">
        <title>The genome of the mesopolyploid crop species Brassica rapa.</title>
        <authorList>
            <consortium name="Brassica rapa Genome Sequencing Project Consortium"/>
            <person name="Wang X."/>
            <person name="Wang H."/>
            <person name="Wang J."/>
            <person name="Sun R."/>
            <person name="Wu J."/>
            <person name="Liu S."/>
            <person name="Bai Y."/>
            <person name="Mun J.H."/>
            <person name="Bancroft I."/>
            <person name="Cheng F."/>
            <person name="Huang S."/>
            <person name="Li X."/>
            <person name="Hua W."/>
            <person name="Wang J."/>
            <person name="Wang X."/>
            <person name="Freeling M."/>
            <person name="Pires J.C."/>
            <person name="Paterson A.H."/>
            <person name="Chalhoub B."/>
            <person name="Wang B."/>
            <person name="Hayward A."/>
            <person name="Sharpe A.G."/>
            <person name="Park B.S."/>
            <person name="Weisshaar B."/>
            <person name="Liu B."/>
            <person name="Li B."/>
            <person name="Liu B."/>
            <person name="Tong C."/>
            <person name="Song C."/>
            <person name="Duran C."/>
            <person name="Peng C."/>
            <person name="Geng C."/>
            <person name="Koh C."/>
            <person name="Lin C."/>
            <person name="Edwards D."/>
            <person name="Mu D."/>
            <person name="Shen D."/>
            <person name="Soumpourou E."/>
            <person name="Li F."/>
            <person name="Fraser F."/>
            <person name="Conant G."/>
            <person name="Lassalle G."/>
            <person name="King G.J."/>
            <person name="Bonnema G."/>
            <person name="Tang H."/>
            <person name="Wang H."/>
            <person name="Belcram H."/>
            <person name="Zhou H."/>
            <person name="Hirakawa H."/>
            <person name="Abe H."/>
            <person name="Guo H."/>
            <person name="Wang H."/>
            <person name="Jin H."/>
            <person name="Parkin I.A."/>
            <person name="Batley J."/>
            <person name="Kim J.S."/>
            <person name="Just J."/>
            <person name="Li J."/>
            <person name="Xu J."/>
            <person name="Deng J."/>
            <person name="Kim J.A."/>
            <person name="Li J."/>
            <person name="Yu J."/>
            <person name="Meng J."/>
            <person name="Wang J."/>
            <person name="Min J."/>
            <person name="Poulain J."/>
            <person name="Wang J."/>
            <person name="Hatakeyama K."/>
            <person name="Wu K."/>
            <person name="Wang L."/>
            <person name="Fang L."/>
            <person name="Trick M."/>
            <person name="Links M.G."/>
            <person name="Zhao M."/>
            <person name="Jin M."/>
            <person name="Ramchiary N."/>
            <person name="Drou N."/>
            <person name="Berkman P.J."/>
            <person name="Cai Q."/>
            <person name="Huang Q."/>
            <person name="Li R."/>
            <person name="Tabata S."/>
            <person name="Cheng S."/>
            <person name="Zhang S."/>
            <person name="Zhang S."/>
            <person name="Huang S."/>
            <person name="Sato S."/>
            <person name="Sun S."/>
            <person name="Kwon S.J."/>
            <person name="Choi S.R."/>
            <person name="Lee T.H."/>
            <person name="Fan W."/>
            <person name="Zhao X."/>
            <person name="Tan X."/>
            <person name="Xu X."/>
            <person name="Wang Y."/>
            <person name="Qiu Y."/>
            <person name="Yin Y."/>
            <person name="Li Y."/>
            <person name="Du Y."/>
            <person name="Liao Y."/>
            <person name="Lim Y."/>
            <person name="Narusaka Y."/>
            <person name="Wang Y."/>
            <person name="Wang Z."/>
            <person name="Li Z."/>
            <person name="Wang Z."/>
            <person name="Xiong Z."/>
            <person name="Zhang Z."/>
        </authorList>
    </citation>
    <scope>NUCLEOTIDE SEQUENCE [LARGE SCALE GENOMIC DNA]</scope>
    <source>
        <strain evidence="2 3">cv. Chiifu-401-42</strain>
    </source>
</reference>
<proteinExistence type="predicted"/>
<dbReference type="InParanoid" id="M4DZL2"/>
<dbReference type="AlphaFoldDB" id="M4DZL2"/>
<accession>M4DZL2</accession>
<evidence type="ECO:0000313" key="2">
    <source>
        <dbReference type="EnsemblPlants" id="Bra021959.1-P"/>
    </source>
</evidence>
<organism evidence="2 3">
    <name type="scientific">Brassica campestris</name>
    <name type="common">Field mustard</name>
    <dbReference type="NCBI Taxonomy" id="3711"/>
    <lineage>
        <taxon>Eukaryota</taxon>
        <taxon>Viridiplantae</taxon>
        <taxon>Streptophyta</taxon>
        <taxon>Embryophyta</taxon>
        <taxon>Tracheophyta</taxon>
        <taxon>Spermatophyta</taxon>
        <taxon>Magnoliopsida</taxon>
        <taxon>eudicotyledons</taxon>
        <taxon>Gunneridae</taxon>
        <taxon>Pentapetalae</taxon>
        <taxon>rosids</taxon>
        <taxon>malvids</taxon>
        <taxon>Brassicales</taxon>
        <taxon>Brassicaceae</taxon>
        <taxon>Brassiceae</taxon>
        <taxon>Brassica</taxon>
    </lineage>
</organism>
<name>M4DZL2_BRACM</name>
<sequence length="137" mass="15477">MDSEDEALWSSCLSYQPGMRKAEKERSQGRELRGTGEHGGGGRHARFSVLADIFSGVPFRSMEAARGLLWRDGDIYCGRQWRESAFRTEGSLVRSSFPFSRSAPEFSRQRRVVEVDISSITDLPSPEAVRKTEEQCE</sequence>
<dbReference type="Proteomes" id="UP000011750">
    <property type="component" value="Chromosome A02"/>
</dbReference>
<feature type="compositionally biased region" description="Basic and acidic residues" evidence="1">
    <location>
        <begin position="20"/>
        <end position="36"/>
    </location>
</feature>
<protein>
    <submittedName>
        <fullName evidence="2">Uncharacterized protein</fullName>
    </submittedName>
</protein>